<dbReference type="Pfam" id="PF00389">
    <property type="entry name" value="2-Hacid_dh"/>
    <property type="match status" value="1"/>
</dbReference>
<dbReference type="RefSeq" id="WP_184382533.1">
    <property type="nucleotide sequence ID" value="NZ_JACIDJ010000001.1"/>
</dbReference>
<dbReference type="SUPFAM" id="SSF51735">
    <property type="entry name" value="NAD(P)-binding Rossmann-fold domains"/>
    <property type="match status" value="1"/>
</dbReference>
<dbReference type="PANTHER" id="PTHR43761">
    <property type="entry name" value="D-ISOMER SPECIFIC 2-HYDROXYACID DEHYDROGENASE FAMILY PROTEIN (AFU_ORTHOLOGUE AFUA_1G13630)"/>
    <property type="match status" value="1"/>
</dbReference>
<dbReference type="SUPFAM" id="SSF52283">
    <property type="entry name" value="Formate/glycerate dehydrogenase catalytic domain-like"/>
    <property type="match status" value="1"/>
</dbReference>
<dbReference type="FunFam" id="3.40.50.720:FF:000203">
    <property type="entry name" value="D-3-phosphoglycerate dehydrogenase (SerA)"/>
    <property type="match status" value="1"/>
</dbReference>
<dbReference type="InterPro" id="IPR036291">
    <property type="entry name" value="NAD(P)-bd_dom_sf"/>
</dbReference>
<dbReference type="AlphaFoldDB" id="A0A840A8R8"/>
<feature type="domain" description="D-isomer specific 2-hydroxyacid dehydrogenase catalytic" evidence="5">
    <location>
        <begin position="4"/>
        <end position="312"/>
    </location>
</feature>
<gene>
    <name evidence="7" type="ORF">GGQ83_001017</name>
</gene>
<protein>
    <submittedName>
        <fullName evidence="7">D-3-phosphoglycerate dehydrogenase</fullName>
        <ecNumber evidence="7">1.1.1.95</ecNumber>
    </submittedName>
</protein>
<comment type="caution">
    <text evidence="7">The sequence shown here is derived from an EMBL/GenBank/DDBJ whole genome shotgun (WGS) entry which is preliminary data.</text>
</comment>
<dbReference type="Gene3D" id="3.40.50.720">
    <property type="entry name" value="NAD(P)-binding Rossmann-like Domain"/>
    <property type="match status" value="2"/>
</dbReference>
<name>A0A840A8R8_9PROT</name>
<evidence type="ECO:0000256" key="3">
    <source>
        <dbReference type="ARBA" id="ARBA00023027"/>
    </source>
</evidence>
<dbReference type="PROSITE" id="PS00671">
    <property type="entry name" value="D_2_HYDROXYACID_DH_3"/>
    <property type="match status" value="1"/>
</dbReference>
<dbReference type="GO" id="GO:0004617">
    <property type="term" value="F:phosphoglycerate dehydrogenase activity"/>
    <property type="evidence" value="ECO:0007669"/>
    <property type="project" value="UniProtKB-EC"/>
</dbReference>
<feature type="domain" description="D-isomer specific 2-hydroxyacid dehydrogenase NAD-binding" evidence="6">
    <location>
        <begin position="106"/>
        <end position="283"/>
    </location>
</feature>
<evidence type="ECO:0000259" key="5">
    <source>
        <dbReference type="Pfam" id="PF00389"/>
    </source>
</evidence>
<keyword evidence="8" id="KW-1185">Reference proteome</keyword>
<evidence type="ECO:0000256" key="1">
    <source>
        <dbReference type="ARBA" id="ARBA00005854"/>
    </source>
</evidence>
<evidence type="ECO:0000259" key="6">
    <source>
        <dbReference type="Pfam" id="PF02826"/>
    </source>
</evidence>
<accession>A0A840A8R8</accession>
<dbReference type="Pfam" id="PF02826">
    <property type="entry name" value="2-Hacid_dh_C"/>
    <property type="match status" value="1"/>
</dbReference>
<sequence>MPHVVLLRPVHPDALARLEAEPGYTVETLLNPNKDNLPAVMAKADAIIVRATPINADFLDISPKLSIVARHGVGYDAVDVPELTKRGIPLTVTADANALSVAEHAMMLMLNIAKQLKTFDINTRAEKWSTIDAPQAYDLSGMTVLVVGFGRIGGRVARLCHAFGMDVLVHDPAIPMNTVKGAGFRYAKTMQEGLAQADWVTMHCPSNAQNRGMVNAEFLAAMKPGARLINTARGTLVNEEALAAALRTGQVGAAGVDVFWEEPVKASNPLLNAPNVIATPHSAAGTDQGMRRMGLSAVSSIIGHFKGELDEDMVINKEVLRGNR</sequence>
<dbReference type="EC" id="1.1.1.95" evidence="7"/>
<proteinExistence type="inferred from homology"/>
<evidence type="ECO:0000313" key="7">
    <source>
        <dbReference type="EMBL" id="MBB3897591.1"/>
    </source>
</evidence>
<dbReference type="CDD" id="cd12173">
    <property type="entry name" value="PGDH_4"/>
    <property type="match status" value="1"/>
</dbReference>
<reference evidence="7 8" key="1">
    <citation type="submission" date="2020-08" db="EMBL/GenBank/DDBJ databases">
        <title>Genomic Encyclopedia of Type Strains, Phase IV (KMG-IV): sequencing the most valuable type-strain genomes for metagenomic binning, comparative biology and taxonomic classification.</title>
        <authorList>
            <person name="Goeker M."/>
        </authorList>
    </citation>
    <scope>NUCLEOTIDE SEQUENCE [LARGE SCALE GENOMIC DNA]</scope>
    <source>
        <strain evidence="7 8">DSM 19979</strain>
    </source>
</reference>
<dbReference type="InterPro" id="IPR006140">
    <property type="entry name" value="D-isomer_DH_NAD-bd"/>
</dbReference>
<dbReference type="PANTHER" id="PTHR43761:SF1">
    <property type="entry name" value="D-ISOMER SPECIFIC 2-HYDROXYACID DEHYDROGENASE CATALYTIC DOMAIN-CONTAINING PROTEIN-RELATED"/>
    <property type="match status" value="1"/>
</dbReference>
<dbReference type="InterPro" id="IPR050418">
    <property type="entry name" value="D-iso_2-hydroxyacid_DH_PdxB"/>
</dbReference>
<dbReference type="EMBL" id="JACIDJ010000001">
    <property type="protein sequence ID" value="MBB3897591.1"/>
    <property type="molecule type" value="Genomic_DNA"/>
</dbReference>
<evidence type="ECO:0000256" key="4">
    <source>
        <dbReference type="RuleBase" id="RU003719"/>
    </source>
</evidence>
<evidence type="ECO:0000313" key="8">
    <source>
        <dbReference type="Proteomes" id="UP000553193"/>
    </source>
</evidence>
<organism evidence="7 8">
    <name type="scientific">Roseococcus suduntuyensis</name>
    <dbReference type="NCBI Taxonomy" id="455361"/>
    <lineage>
        <taxon>Bacteria</taxon>
        <taxon>Pseudomonadati</taxon>
        <taxon>Pseudomonadota</taxon>
        <taxon>Alphaproteobacteria</taxon>
        <taxon>Acetobacterales</taxon>
        <taxon>Roseomonadaceae</taxon>
        <taxon>Roseococcus</taxon>
    </lineage>
</organism>
<keyword evidence="2 4" id="KW-0560">Oxidoreductase</keyword>
<evidence type="ECO:0000256" key="2">
    <source>
        <dbReference type="ARBA" id="ARBA00023002"/>
    </source>
</evidence>
<dbReference type="GO" id="GO:0051287">
    <property type="term" value="F:NAD binding"/>
    <property type="evidence" value="ECO:0007669"/>
    <property type="project" value="InterPro"/>
</dbReference>
<dbReference type="InterPro" id="IPR029753">
    <property type="entry name" value="D-isomer_DH_CS"/>
</dbReference>
<dbReference type="Proteomes" id="UP000553193">
    <property type="component" value="Unassembled WGS sequence"/>
</dbReference>
<keyword evidence="3" id="KW-0520">NAD</keyword>
<comment type="similarity">
    <text evidence="1 4">Belongs to the D-isomer specific 2-hydroxyacid dehydrogenase family.</text>
</comment>
<dbReference type="InterPro" id="IPR006139">
    <property type="entry name" value="D-isomer_2_OHA_DH_cat_dom"/>
</dbReference>